<dbReference type="HOGENOM" id="CLU_131430_1_0_6"/>
<dbReference type="OrthoDB" id="9794183at2"/>
<evidence type="ECO:0000313" key="2">
    <source>
        <dbReference type="EMBL" id="KGI78694.1"/>
    </source>
</evidence>
<name>A0A099CY45_9GAMM</name>
<dbReference type="STRING" id="1543381.LF63_0104515"/>
<dbReference type="CDD" id="cd02226">
    <property type="entry name" value="cupin_YdbB-like"/>
    <property type="match status" value="1"/>
</dbReference>
<dbReference type="EMBL" id="JACHET010000001">
    <property type="protein sequence ID" value="MBB6183985.1"/>
    <property type="molecule type" value="Genomic_DNA"/>
</dbReference>
<dbReference type="Proteomes" id="UP000560000">
    <property type="component" value="Unassembled WGS sequence"/>
</dbReference>
<dbReference type="EMBL" id="JROI01000008">
    <property type="protein sequence ID" value="KGI78694.1"/>
    <property type="molecule type" value="Genomic_DNA"/>
</dbReference>
<gene>
    <name evidence="3" type="ORF">HNQ86_001330</name>
    <name evidence="2" type="ORF">LF63_0104515</name>
</gene>
<dbReference type="GO" id="GO:0016853">
    <property type="term" value="F:isomerase activity"/>
    <property type="evidence" value="ECO:0007669"/>
    <property type="project" value="UniProtKB-KW"/>
</dbReference>
<evidence type="ECO:0000313" key="5">
    <source>
        <dbReference type="Proteomes" id="UP000560000"/>
    </source>
</evidence>
<protein>
    <submittedName>
        <fullName evidence="2 3">Cupin</fullName>
    </submittedName>
</protein>
<reference evidence="3 5" key="2">
    <citation type="submission" date="2020-08" db="EMBL/GenBank/DDBJ databases">
        <title>Genomic Encyclopedia of Type Strains, Phase IV (KMG-IV): sequencing the most valuable type-strain genomes for metagenomic binning, comparative biology and taxonomic classification.</title>
        <authorList>
            <person name="Goeker M."/>
        </authorList>
    </citation>
    <scope>NUCLEOTIDE SEQUENCE [LARGE SCALE GENOMIC DNA]</scope>
    <source>
        <strain evidence="3 5">DSM 107085</strain>
    </source>
</reference>
<proteinExistence type="predicted"/>
<dbReference type="InterPro" id="IPR014710">
    <property type="entry name" value="RmlC-like_jellyroll"/>
</dbReference>
<sequence>MHDVVNLAEKLAKIDAHWSPRVVAELNDYQLKLVKLQGAFVWHRHADTDELFLVIQGRMGIRLRDGEVRLESGELYVVPRGVEHQPYAEDECQVLLIEPRGVVNTGDAEDTSLQAENDRWI</sequence>
<dbReference type="SUPFAM" id="SSF51182">
    <property type="entry name" value="RmlC-like cupins"/>
    <property type="match status" value="1"/>
</dbReference>
<evidence type="ECO:0000313" key="3">
    <source>
        <dbReference type="EMBL" id="MBB6183985.1"/>
    </source>
</evidence>
<reference evidence="2 4" key="1">
    <citation type="submission" date="2014-09" db="EMBL/GenBank/DDBJ databases">
        <title>Xanthomonadaceae 3.5X direct submission.</title>
        <authorList>
            <person name="Fang T."/>
            <person name="Wang H."/>
        </authorList>
    </citation>
    <scope>NUCLEOTIDE SEQUENCE [LARGE SCALE GENOMIC DNA]</scope>
    <source>
        <strain evidence="2 4">3.5X</strain>
    </source>
</reference>
<dbReference type="InterPro" id="IPR011051">
    <property type="entry name" value="RmlC_Cupin_sf"/>
</dbReference>
<dbReference type="InterPro" id="IPR013096">
    <property type="entry name" value="Cupin_2"/>
</dbReference>
<accession>A0A099CY45</accession>
<dbReference type="AlphaFoldDB" id="A0A099CY45"/>
<keyword evidence="3" id="KW-0413">Isomerase</keyword>
<dbReference type="PANTHER" id="PTHR36114:SF1">
    <property type="entry name" value="16.7 KDA PROTEIN IN WHIE LOCUS"/>
    <property type="match status" value="1"/>
</dbReference>
<dbReference type="RefSeq" id="WP_043099935.1">
    <property type="nucleotide sequence ID" value="NZ_JACHET010000001.1"/>
</dbReference>
<dbReference type="PANTHER" id="PTHR36114">
    <property type="entry name" value="16.7 KDA PROTEIN IN WHIE LOCUS"/>
    <property type="match status" value="1"/>
</dbReference>
<dbReference type="Gene3D" id="2.60.120.10">
    <property type="entry name" value="Jelly Rolls"/>
    <property type="match status" value="1"/>
</dbReference>
<organism evidence="2 4">
    <name type="scientific">Oleiagrimonas soli</name>
    <dbReference type="NCBI Taxonomy" id="1543381"/>
    <lineage>
        <taxon>Bacteria</taxon>
        <taxon>Pseudomonadati</taxon>
        <taxon>Pseudomonadota</taxon>
        <taxon>Gammaproteobacteria</taxon>
        <taxon>Lysobacterales</taxon>
        <taxon>Rhodanobacteraceae</taxon>
        <taxon>Oleiagrimonas</taxon>
    </lineage>
</organism>
<dbReference type="Pfam" id="PF07883">
    <property type="entry name" value="Cupin_2"/>
    <property type="match status" value="1"/>
</dbReference>
<dbReference type="Proteomes" id="UP000029708">
    <property type="component" value="Unassembled WGS sequence"/>
</dbReference>
<feature type="domain" description="Cupin type-2" evidence="1">
    <location>
        <begin position="38"/>
        <end position="97"/>
    </location>
</feature>
<dbReference type="InterPro" id="IPR052044">
    <property type="entry name" value="PKS_Associated_Protein"/>
</dbReference>
<evidence type="ECO:0000313" key="4">
    <source>
        <dbReference type="Proteomes" id="UP000029708"/>
    </source>
</evidence>
<evidence type="ECO:0000259" key="1">
    <source>
        <dbReference type="Pfam" id="PF07883"/>
    </source>
</evidence>
<keyword evidence="4" id="KW-1185">Reference proteome</keyword>
<comment type="caution">
    <text evidence="2">The sequence shown here is derived from an EMBL/GenBank/DDBJ whole genome shotgun (WGS) entry which is preliminary data.</text>
</comment>